<dbReference type="Proteomes" id="UP000466442">
    <property type="component" value="Unassembled WGS sequence"/>
</dbReference>
<dbReference type="EMBL" id="WIXP02000008">
    <property type="protein sequence ID" value="KAF6205991.1"/>
    <property type="molecule type" value="Genomic_DNA"/>
</dbReference>
<gene>
    <name evidence="2" type="ORF">GE061_017215</name>
</gene>
<reference evidence="2" key="1">
    <citation type="journal article" date="2021" name="Mol. Ecol. Resour.">
        <title>Apolygus lucorum genome provides insights into omnivorousness and mesophyll feeding.</title>
        <authorList>
            <person name="Liu Y."/>
            <person name="Liu H."/>
            <person name="Wang H."/>
            <person name="Huang T."/>
            <person name="Liu B."/>
            <person name="Yang B."/>
            <person name="Yin L."/>
            <person name="Li B."/>
            <person name="Zhang Y."/>
            <person name="Zhang S."/>
            <person name="Jiang F."/>
            <person name="Zhang X."/>
            <person name="Ren Y."/>
            <person name="Wang B."/>
            <person name="Wang S."/>
            <person name="Lu Y."/>
            <person name="Wu K."/>
            <person name="Fan W."/>
            <person name="Wang G."/>
        </authorList>
    </citation>
    <scope>NUCLEOTIDE SEQUENCE</scope>
    <source>
        <strain evidence="2">12Hb</strain>
    </source>
</reference>
<evidence type="ECO:0000256" key="1">
    <source>
        <dbReference type="SAM" id="MobiDB-lite"/>
    </source>
</evidence>
<organism evidence="2 3">
    <name type="scientific">Apolygus lucorum</name>
    <name type="common">Small green plant bug</name>
    <name type="synonym">Lygocoris lucorum</name>
    <dbReference type="NCBI Taxonomy" id="248454"/>
    <lineage>
        <taxon>Eukaryota</taxon>
        <taxon>Metazoa</taxon>
        <taxon>Ecdysozoa</taxon>
        <taxon>Arthropoda</taxon>
        <taxon>Hexapoda</taxon>
        <taxon>Insecta</taxon>
        <taxon>Pterygota</taxon>
        <taxon>Neoptera</taxon>
        <taxon>Paraneoptera</taxon>
        <taxon>Hemiptera</taxon>
        <taxon>Heteroptera</taxon>
        <taxon>Panheteroptera</taxon>
        <taxon>Cimicomorpha</taxon>
        <taxon>Miridae</taxon>
        <taxon>Mirini</taxon>
        <taxon>Apolygus</taxon>
    </lineage>
</organism>
<comment type="caution">
    <text evidence="2">The sequence shown here is derived from an EMBL/GenBank/DDBJ whole genome shotgun (WGS) entry which is preliminary data.</text>
</comment>
<feature type="region of interest" description="Disordered" evidence="1">
    <location>
        <begin position="1"/>
        <end position="20"/>
    </location>
</feature>
<proteinExistence type="predicted"/>
<sequence length="216" mass="24475">MVPRPTTHTIPALPPGSPGYGDISDEAIEEILDEKDFVDLTDLGDYFLASLESVSGEFNKYFIPNYSGIYKEANSKHAYQFLKDVHVILSNYIAEYHSLYNEVRGHVYSKEAKQILQLKKSSKGVLTVLKIILQHAGFLTSTIMITSNKLFPQRIYCDITAHDTRSTMKLLWAAVVVVSFVEAVDRETFFKMTSFDVLEKKHDGQSLATYLKKPLK</sequence>
<protein>
    <submittedName>
        <fullName evidence="2">Uncharacterized protein</fullName>
    </submittedName>
</protein>
<feature type="non-terminal residue" evidence="2">
    <location>
        <position position="1"/>
    </location>
</feature>
<accession>A0A8S9XCH3</accession>
<name>A0A8S9XCH3_APOLU</name>
<evidence type="ECO:0000313" key="3">
    <source>
        <dbReference type="Proteomes" id="UP000466442"/>
    </source>
</evidence>
<evidence type="ECO:0000313" key="2">
    <source>
        <dbReference type="EMBL" id="KAF6205991.1"/>
    </source>
</evidence>
<keyword evidence="3" id="KW-1185">Reference proteome</keyword>
<dbReference type="AlphaFoldDB" id="A0A8S9XCH3"/>